<dbReference type="EMBL" id="CP066770">
    <property type="protein sequence ID" value="QQK04791.1"/>
    <property type="molecule type" value="Genomic_DNA"/>
</dbReference>
<dbReference type="KEGG" id="bann:JFN94_26030"/>
<accession>A0A7T6VJ17</accession>
<evidence type="ECO:0000313" key="2">
    <source>
        <dbReference type="EMBL" id="QQK04791.1"/>
    </source>
</evidence>
<evidence type="ECO:0000313" key="3">
    <source>
        <dbReference type="Proteomes" id="UP000596205"/>
    </source>
</evidence>
<sequence>MTTDTNTTAPRFTVTLDALRKAGACYEGYNKLVRSLQGETFSAEDADRNSYIHFKHDAEIPLLDILKSNGLDDALWSLRCVSGADRDIRLFAVWCGRQVEHLMEDQRSKDALDVAERFANGEATEEERAAAWDAAWAAAWAAARDAAWDAAGGAWAAAWAAARAAAGGAWAAAWAAARAAAGGAAGDAQTEMFKRMCLGTAPWQQGKVAA</sequence>
<gene>
    <name evidence="1" type="ORF">JFN94_26030</name>
    <name evidence="2" type="ORF">JFN94_26035</name>
</gene>
<evidence type="ECO:0000313" key="1">
    <source>
        <dbReference type="EMBL" id="QQK04790.1"/>
    </source>
</evidence>
<dbReference type="Proteomes" id="UP000596205">
    <property type="component" value="Chromosome 2"/>
</dbReference>
<name>A0A7T6VJ17_9BURK</name>
<dbReference type="AlphaFoldDB" id="A0A7T6VJ17"/>
<dbReference type="KEGG" id="bann:JFN94_26035"/>
<proteinExistence type="predicted"/>
<protein>
    <submittedName>
        <fullName evidence="1">Uncharacterized protein</fullName>
    </submittedName>
</protein>
<dbReference type="RefSeq" id="WP_199568832.1">
    <property type="nucleotide sequence ID" value="NZ_CP066770.1"/>
</dbReference>
<dbReference type="EMBL" id="CP066770">
    <property type="protein sequence ID" value="QQK04790.1"/>
    <property type="molecule type" value="Genomic_DNA"/>
</dbReference>
<reference evidence="1 3" key="1">
    <citation type="submission" date="2020-12" db="EMBL/GenBank/DDBJ databases">
        <title>Complete genome sequence of Burkholderia anthina BJQ0011.</title>
        <authorList>
            <person name="Xu Y."/>
        </authorList>
    </citation>
    <scope>NUCLEOTIDE SEQUENCE [LARGE SCALE GENOMIC DNA]</scope>
    <source>
        <strain evidence="1 3">BJQ0011</strain>
    </source>
</reference>
<organism evidence="1 3">
    <name type="scientific">Burkholderia anthina</name>
    <dbReference type="NCBI Taxonomy" id="179879"/>
    <lineage>
        <taxon>Bacteria</taxon>
        <taxon>Pseudomonadati</taxon>
        <taxon>Pseudomonadota</taxon>
        <taxon>Betaproteobacteria</taxon>
        <taxon>Burkholderiales</taxon>
        <taxon>Burkholderiaceae</taxon>
        <taxon>Burkholderia</taxon>
        <taxon>Burkholderia cepacia complex</taxon>
    </lineage>
</organism>